<sequence length="302" mass="33540">TWHVPPAIKAATAFEIIWSIVLVGLLVVIFRRLYFAPPDRDTHAPYILLSVVTGALSISYLTSGILFKISNTGNGIPFRVRVGLTALSMSFSYIDLAFEPAVCLWLIHLRGRVTTTTEGKSAKPWVSHYWKRIVDWSLVATIFILSISKTAIITNAWMEFETHRIDYSQFTHYLLVDRRLNLAVIAFSLLLSMDTAISLISLKVTQRRAYFIDVITTRLVAAVLPFVVFRFIESLIVTIYPTTYRIPYIDPSVLILVTTILGGIFSIGVISGLASTMIIPHVLWAPGATTSTTALPVGHKAG</sequence>
<feature type="transmembrane region" description="Helical" evidence="1">
    <location>
        <begin position="16"/>
        <end position="34"/>
    </location>
</feature>
<dbReference type="HOGENOM" id="CLU_067172_0_0_1"/>
<feature type="transmembrane region" description="Helical" evidence="1">
    <location>
        <begin position="252"/>
        <end position="274"/>
    </location>
</feature>
<feature type="transmembrane region" description="Helical" evidence="1">
    <location>
        <begin position="180"/>
        <end position="202"/>
    </location>
</feature>
<dbReference type="Proteomes" id="UP000007148">
    <property type="component" value="Unassembled WGS sequence"/>
</dbReference>
<dbReference type="EMBL" id="CAFZ01001084">
    <property type="protein sequence ID" value="CCA76888.1"/>
    <property type="molecule type" value="Genomic_DNA"/>
</dbReference>
<keyword evidence="1" id="KW-1133">Transmembrane helix</keyword>
<dbReference type="OrthoDB" id="3189907at2759"/>
<proteinExistence type="predicted"/>
<accession>G4TZZ5</accession>
<evidence type="ECO:0000313" key="3">
    <source>
        <dbReference type="Proteomes" id="UP000007148"/>
    </source>
</evidence>
<feature type="non-terminal residue" evidence="2">
    <location>
        <position position="1"/>
    </location>
</feature>
<organism evidence="2 3">
    <name type="scientific">Serendipita indica (strain DSM 11827)</name>
    <name type="common">Root endophyte fungus</name>
    <name type="synonym">Piriformospora indica</name>
    <dbReference type="NCBI Taxonomy" id="1109443"/>
    <lineage>
        <taxon>Eukaryota</taxon>
        <taxon>Fungi</taxon>
        <taxon>Dikarya</taxon>
        <taxon>Basidiomycota</taxon>
        <taxon>Agaricomycotina</taxon>
        <taxon>Agaricomycetes</taxon>
        <taxon>Sebacinales</taxon>
        <taxon>Serendipitaceae</taxon>
        <taxon>Serendipita</taxon>
    </lineage>
</organism>
<feature type="transmembrane region" description="Helical" evidence="1">
    <location>
        <begin position="138"/>
        <end position="160"/>
    </location>
</feature>
<reference evidence="2 3" key="1">
    <citation type="journal article" date="2011" name="PLoS Pathog.">
        <title>Endophytic Life Strategies Decoded by Genome and Transcriptome Analyses of the Mutualistic Root Symbiont Piriformospora indica.</title>
        <authorList>
            <person name="Zuccaro A."/>
            <person name="Lahrmann U."/>
            <person name="Guldener U."/>
            <person name="Langen G."/>
            <person name="Pfiffi S."/>
            <person name="Biedenkopf D."/>
            <person name="Wong P."/>
            <person name="Samans B."/>
            <person name="Grimm C."/>
            <person name="Basiewicz M."/>
            <person name="Murat C."/>
            <person name="Martin F."/>
            <person name="Kogel K.H."/>
        </authorList>
    </citation>
    <scope>NUCLEOTIDE SEQUENCE [LARGE SCALE GENOMIC DNA]</scope>
    <source>
        <strain evidence="2 3">DSM 11827</strain>
    </source>
</reference>
<dbReference type="InParanoid" id="G4TZZ5"/>
<keyword evidence="1" id="KW-0812">Transmembrane</keyword>
<evidence type="ECO:0000313" key="2">
    <source>
        <dbReference type="EMBL" id="CCA76888.1"/>
    </source>
</evidence>
<feature type="transmembrane region" description="Helical" evidence="1">
    <location>
        <begin position="46"/>
        <end position="67"/>
    </location>
</feature>
<evidence type="ECO:0000256" key="1">
    <source>
        <dbReference type="SAM" id="Phobius"/>
    </source>
</evidence>
<dbReference type="AlphaFoldDB" id="G4TZZ5"/>
<name>G4TZZ5_SERID</name>
<gene>
    <name evidence="2" type="ORF">PIIN_10874</name>
</gene>
<evidence type="ECO:0008006" key="4">
    <source>
        <dbReference type="Google" id="ProtNLM"/>
    </source>
</evidence>
<comment type="caution">
    <text evidence="2">The sequence shown here is derived from an EMBL/GenBank/DDBJ whole genome shotgun (WGS) entry which is preliminary data.</text>
</comment>
<keyword evidence="3" id="KW-1185">Reference proteome</keyword>
<protein>
    <recommendedName>
        <fullName evidence="4">Integral membrane protein</fullName>
    </recommendedName>
</protein>
<feature type="transmembrane region" description="Helical" evidence="1">
    <location>
        <begin position="209"/>
        <end position="232"/>
    </location>
</feature>
<keyword evidence="1" id="KW-0472">Membrane</keyword>